<accession>A0ABW5PHU2</accession>
<sequence length="331" mass="36795">MIKLLDFHQDPPRNYGKSRVSKFLYYIVMIGCGGNGGYAVQRITKMLYAFNNVRSFLMLADPDTVEEKNLLRQPFIPSDIGKKKSDVLAKRYGSTYGLKIGSFSEAYIESVEQLESLFSHTDYLHTDGMFIQKVLIGAVDNDFSRKIMNDYFEKTDDLIYIDAGIEGVYLPESGQKPEEQWTEEETLEHLDSGYSGQVVVGVKKKGMVVLPPLNGVYPIDAKKDAIPPSHSCGVEPYQPQRMIANEMAAFQITTVMNELFAANSILVHVLNFNSKTGNSRPTYVEEVLLRPASSVGESDASAPAPDPADEHEETENEELAEDTADAVLVGQ</sequence>
<evidence type="ECO:0000313" key="5">
    <source>
        <dbReference type="Proteomes" id="UP001597541"/>
    </source>
</evidence>
<keyword evidence="2" id="KW-0812">Transmembrane</keyword>
<keyword evidence="5" id="KW-1185">Reference proteome</keyword>
<dbReference type="Proteomes" id="UP001597541">
    <property type="component" value="Unassembled WGS sequence"/>
</dbReference>
<protein>
    <submittedName>
        <fullName evidence="4">ThiF family adenylyltransferase</fullName>
    </submittedName>
</protein>
<keyword evidence="2" id="KW-0472">Membrane</keyword>
<dbReference type="InterPro" id="IPR035985">
    <property type="entry name" value="Ubiquitin-activating_enz"/>
</dbReference>
<keyword evidence="4" id="KW-0548">Nucleotidyltransferase</keyword>
<keyword evidence="4" id="KW-0808">Transferase</keyword>
<name>A0ABW5PHU2_9BACL</name>
<proteinExistence type="predicted"/>
<feature type="transmembrane region" description="Helical" evidence="2">
    <location>
        <begin position="23"/>
        <end position="40"/>
    </location>
</feature>
<evidence type="ECO:0000256" key="2">
    <source>
        <dbReference type="SAM" id="Phobius"/>
    </source>
</evidence>
<evidence type="ECO:0000259" key="3">
    <source>
        <dbReference type="Pfam" id="PF00899"/>
    </source>
</evidence>
<keyword evidence="2" id="KW-1133">Transmembrane helix</keyword>
<evidence type="ECO:0000313" key="4">
    <source>
        <dbReference type="EMBL" id="MFD2614616.1"/>
    </source>
</evidence>
<evidence type="ECO:0000256" key="1">
    <source>
        <dbReference type="SAM" id="MobiDB-lite"/>
    </source>
</evidence>
<dbReference type="SUPFAM" id="SSF69572">
    <property type="entry name" value="Activating enzymes of the ubiquitin-like proteins"/>
    <property type="match status" value="1"/>
</dbReference>
<dbReference type="Gene3D" id="3.40.50.720">
    <property type="entry name" value="NAD(P)-binding Rossmann-like Domain"/>
    <property type="match status" value="1"/>
</dbReference>
<feature type="domain" description="THIF-type NAD/FAD binding fold" evidence="3">
    <location>
        <begin position="26"/>
        <end position="154"/>
    </location>
</feature>
<dbReference type="RefSeq" id="WP_377605659.1">
    <property type="nucleotide sequence ID" value="NZ_JBHUME010000013.1"/>
</dbReference>
<feature type="region of interest" description="Disordered" evidence="1">
    <location>
        <begin position="291"/>
        <end position="331"/>
    </location>
</feature>
<reference evidence="5" key="1">
    <citation type="journal article" date="2019" name="Int. J. Syst. Evol. Microbiol.">
        <title>The Global Catalogue of Microorganisms (GCM) 10K type strain sequencing project: providing services to taxonomists for standard genome sequencing and annotation.</title>
        <authorList>
            <consortium name="The Broad Institute Genomics Platform"/>
            <consortium name="The Broad Institute Genome Sequencing Center for Infectious Disease"/>
            <person name="Wu L."/>
            <person name="Ma J."/>
        </authorList>
    </citation>
    <scope>NUCLEOTIDE SEQUENCE [LARGE SCALE GENOMIC DNA]</scope>
    <source>
        <strain evidence="5">KCTC 3950</strain>
    </source>
</reference>
<dbReference type="InterPro" id="IPR000594">
    <property type="entry name" value="ThiF_NAD_FAD-bd"/>
</dbReference>
<feature type="compositionally biased region" description="Acidic residues" evidence="1">
    <location>
        <begin position="307"/>
        <end position="324"/>
    </location>
</feature>
<dbReference type="Pfam" id="PF00899">
    <property type="entry name" value="ThiF"/>
    <property type="match status" value="1"/>
</dbReference>
<organism evidence="4 5">
    <name type="scientific">Paenibacillus gansuensis</name>
    <dbReference type="NCBI Taxonomy" id="306542"/>
    <lineage>
        <taxon>Bacteria</taxon>
        <taxon>Bacillati</taxon>
        <taxon>Bacillota</taxon>
        <taxon>Bacilli</taxon>
        <taxon>Bacillales</taxon>
        <taxon>Paenibacillaceae</taxon>
        <taxon>Paenibacillus</taxon>
    </lineage>
</organism>
<gene>
    <name evidence="4" type="ORF">ACFSUF_19580</name>
</gene>
<comment type="caution">
    <text evidence="4">The sequence shown here is derived from an EMBL/GenBank/DDBJ whole genome shotgun (WGS) entry which is preliminary data.</text>
</comment>
<dbReference type="EMBL" id="JBHUME010000013">
    <property type="protein sequence ID" value="MFD2614616.1"/>
    <property type="molecule type" value="Genomic_DNA"/>
</dbReference>
<dbReference type="GO" id="GO:0016779">
    <property type="term" value="F:nucleotidyltransferase activity"/>
    <property type="evidence" value="ECO:0007669"/>
    <property type="project" value="UniProtKB-KW"/>
</dbReference>